<evidence type="ECO:0000313" key="9">
    <source>
        <dbReference type="EMBL" id="NOJ43326.1"/>
    </source>
</evidence>
<dbReference type="GO" id="GO:0005576">
    <property type="term" value="C:extracellular region"/>
    <property type="evidence" value="ECO:0007669"/>
    <property type="project" value="UniProtKB-SubCell"/>
</dbReference>
<evidence type="ECO:0000256" key="5">
    <source>
        <dbReference type="ARBA" id="ARBA00022729"/>
    </source>
</evidence>
<protein>
    <recommendedName>
        <fullName evidence="4">Chitooligosaccharide deacetylase</fullName>
    </recommendedName>
    <alternativeName>
        <fullName evidence="6">Nodulation protein B</fullName>
    </alternativeName>
</protein>
<gene>
    <name evidence="9" type="ORF">HCN58_27800</name>
</gene>
<evidence type="ECO:0000256" key="6">
    <source>
        <dbReference type="ARBA" id="ARBA00032976"/>
    </source>
</evidence>
<comment type="similarity">
    <text evidence="3">Belongs to the polysaccharide deacetylase family.</text>
</comment>
<dbReference type="PROSITE" id="PS51677">
    <property type="entry name" value="NODB"/>
    <property type="match status" value="1"/>
</dbReference>
<dbReference type="Gene3D" id="3.20.20.370">
    <property type="entry name" value="Glycoside hydrolase/deacetylase"/>
    <property type="match status" value="1"/>
</dbReference>
<keyword evidence="10" id="KW-1185">Reference proteome</keyword>
<dbReference type="SUPFAM" id="SSF88713">
    <property type="entry name" value="Glycoside hydrolase/deacetylase"/>
    <property type="match status" value="1"/>
</dbReference>
<dbReference type="InterPro" id="IPR011330">
    <property type="entry name" value="Glyco_hydro/deAcase_b/a-brl"/>
</dbReference>
<feature type="domain" description="NodB homology" evidence="8">
    <location>
        <begin position="3"/>
        <end position="173"/>
    </location>
</feature>
<feature type="compositionally biased region" description="Polar residues" evidence="7">
    <location>
        <begin position="154"/>
        <end position="173"/>
    </location>
</feature>
<dbReference type="Proteomes" id="UP000544122">
    <property type="component" value="Unassembled WGS sequence"/>
</dbReference>
<dbReference type="InterPro" id="IPR002509">
    <property type="entry name" value="NODB_dom"/>
</dbReference>
<sequence>MKPATYITTSWDDGHSSDLRVAALLTKRTSRGTFYVPMSAETSTMTTAQIRELGSGFEIGAHTIHHDVLTKLANETAWREVAGSKSRLEDTTGQPCRMFCPPKGRYSRPHLAMIRRAGFVGLRTVELGSLDFPRRRAGLARQRFKRTPMASLHSPETQSRGSPCDAQTWTLTE</sequence>
<proteinExistence type="inferred from homology"/>
<keyword evidence="5" id="KW-0732">Signal</keyword>
<evidence type="ECO:0000313" key="10">
    <source>
        <dbReference type="Proteomes" id="UP000544122"/>
    </source>
</evidence>
<dbReference type="CDD" id="cd10918">
    <property type="entry name" value="CE4_NodB_like_5s_6s"/>
    <property type="match status" value="1"/>
</dbReference>
<evidence type="ECO:0000256" key="7">
    <source>
        <dbReference type="SAM" id="MobiDB-lite"/>
    </source>
</evidence>
<dbReference type="InterPro" id="IPR051398">
    <property type="entry name" value="Polysacch_Deacetylase"/>
</dbReference>
<name>A0A7Y4GWP9_9BRAD</name>
<comment type="caution">
    <text evidence="9">The sequence shown here is derived from an EMBL/GenBank/DDBJ whole genome shotgun (WGS) entry which is preliminary data.</text>
</comment>
<feature type="region of interest" description="Disordered" evidence="7">
    <location>
        <begin position="145"/>
        <end position="173"/>
    </location>
</feature>
<organism evidence="9 10">
    <name type="scientific">Bradyrhizobium australiense</name>
    <dbReference type="NCBI Taxonomy" id="2721161"/>
    <lineage>
        <taxon>Bacteria</taxon>
        <taxon>Pseudomonadati</taxon>
        <taxon>Pseudomonadota</taxon>
        <taxon>Alphaproteobacteria</taxon>
        <taxon>Hyphomicrobiales</taxon>
        <taxon>Nitrobacteraceae</taxon>
        <taxon>Bradyrhizobium</taxon>
    </lineage>
</organism>
<comment type="subcellular location">
    <subcellularLocation>
        <location evidence="2">Secreted</location>
    </subcellularLocation>
</comment>
<evidence type="ECO:0000256" key="2">
    <source>
        <dbReference type="ARBA" id="ARBA00004613"/>
    </source>
</evidence>
<evidence type="ECO:0000259" key="8">
    <source>
        <dbReference type="PROSITE" id="PS51677"/>
    </source>
</evidence>
<evidence type="ECO:0000256" key="1">
    <source>
        <dbReference type="ARBA" id="ARBA00003236"/>
    </source>
</evidence>
<accession>A0A7Y4GWP9</accession>
<evidence type="ECO:0000256" key="3">
    <source>
        <dbReference type="ARBA" id="ARBA00010973"/>
    </source>
</evidence>
<dbReference type="RefSeq" id="WP_171582543.1">
    <property type="nucleotide sequence ID" value="NZ_JAAVLX010000010.1"/>
</dbReference>
<dbReference type="GO" id="GO:0016810">
    <property type="term" value="F:hydrolase activity, acting on carbon-nitrogen (but not peptide) bonds"/>
    <property type="evidence" value="ECO:0007669"/>
    <property type="project" value="InterPro"/>
</dbReference>
<dbReference type="PANTHER" id="PTHR34216">
    <property type="match status" value="1"/>
</dbReference>
<dbReference type="EMBL" id="JAAVLX010000010">
    <property type="protein sequence ID" value="NOJ43326.1"/>
    <property type="molecule type" value="Genomic_DNA"/>
</dbReference>
<comment type="function">
    <text evidence="1">Is involved in generating a small heat-stable compound (Nod), an acylated oligomer of N-acetylglucosamine, that stimulates mitosis in various plant protoplasts.</text>
</comment>
<dbReference type="GO" id="GO:0005975">
    <property type="term" value="P:carbohydrate metabolic process"/>
    <property type="evidence" value="ECO:0007669"/>
    <property type="project" value="InterPro"/>
</dbReference>
<dbReference type="AlphaFoldDB" id="A0A7Y4GWP9"/>
<dbReference type="Pfam" id="PF01522">
    <property type="entry name" value="Polysacc_deac_1"/>
    <property type="match status" value="1"/>
</dbReference>
<dbReference type="PANTHER" id="PTHR34216:SF3">
    <property type="entry name" value="POLY-BETA-1,6-N-ACETYL-D-GLUCOSAMINE N-DEACETYLASE"/>
    <property type="match status" value="1"/>
</dbReference>
<evidence type="ECO:0000256" key="4">
    <source>
        <dbReference type="ARBA" id="ARBA00020071"/>
    </source>
</evidence>
<reference evidence="9 10" key="1">
    <citation type="submission" date="2020-03" db="EMBL/GenBank/DDBJ databases">
        <title>Bradyrhizobium diversity isolated from nodules of Indigofera sp.</title>
        <authorList>
            <person name="Klepa M."/>
            <person name="Helene L."/>
            <person name="Hungria M."/>
        </authorList>
    </citation>
    <scope>NUCLEOTIDE SEQUENCE [LARGE SCALE GENOMIC DNA]</scope>
    <source>
        <strain evidence="9 10">WSM 1791</strain>
    </source>
</reference>